<gene>
    <name evidence="1" type="ORF">MEDL_6897</name>
</gene>
<dbReference type="Gene3D" id="1.25.40.20">
    <property type="entry name" value="Ankyrin repeat-containing domain"/>
    <property type="match status" value="2"/>
</dbReference>
<dbReference type="Pfam" id="PF12796">
    <property type="entry name" value="Ank_2"/>
    <property type="match status" value="1"/>
</dbReference>
<dbReference type="AlphaFoldDB" id="A0A8S3Q883"/>
<reference evidence="1" key="1">
    <citation type="submission" date="2021-03" db="EMBL/GenBank/DDBJ databases">
        <authorList>
            <person name="Bekaert M."/>
        </authorList>
    </citation>
    <scope>NUCLEOTIDE SEQUENCE</scope>
</reference>
<dbReference type="SUPFAM" id="SSF48403">
    <property type="entry name" value="Ankyrin repeat"/>
    <property type="match status" value="1"/>
</dbReference>
<evidence type="ECO:0000313" key="2">
    <source>
        <dbReference type="Proteomes" id="UP000683360"/>
    </source>
</evidence>
<comment type="caution">
    <text evidence="1">The sequence shown here is derived from an EMBL/GenBank/DDBJ whole genome shotgun (WGS) entry which is preliminary data.</text>
</comment>
<dbReference type="InterPro" id="IPR002110">
    <property type="entry name" value="Ankyrin_rpt"/>
</dbReference>
<dbReference type="InterPro" id="IPR036770">
    <property type="entry name" value="Ankyrin_rpt-contain_sf"/>
</dbReference>
<dbReference type="SMART" id="SM00248">
    <property type="entry name" value="ANK"/>
    <property type="match status" value="4"/>
</dbReference>
<sequence length="391" mass="45687">MNEACRNSNLQIMKYVMENMDKNCVDVRSAMNKACRSSKPNSLEAVKWLVKNIPHDMLDLESAMNNACRYDQVSVVEWFWKTLDRKLFNVRTAWNNACYNCNEALLSYLINNMDENMLDKSKAMYRACRNYKEGDRVISLLFEQPNMNTPENCKMVLKEACVHSNQPIVEWLLDNTDIQPSELKEMLIYTIKAAINISNDEEKSDHKYLVWLMLKHHKVKELERNDLSDVMEALSSIGQLKMVKWLWNNTEKSMFNMRAIVNTACESGKFEIVDWFLQNIELTNIDLQTVMVESCGYGWLKIVELLWSKFDIENFDMRTSMNEACSYGRYEIVKFLLENVDSNLLDTKLVLRMRVDTDGKISFFGCLTILKIYLLIQKNACLKHAPKVDLK</sequence>
<evidence type="ECO:0000313" key="1">
    <source>
        <dbReference type="EMBL" id="CAG2191665.1"/>
    </source>
</evidence>
<dbReference type="InterPro" id="IPR052050">
    <property type="entry name" value="SecEffector_AnkRepeat"/>
</dbReference>
<protein>
    <recommendedName>
        <fullName evidence="3">Ankyrin repeat protein</fullName>
    </recommendedName>
</protein>
<dbReference type="OrthoDB" id="6122197at2759"/>
<organism evidence="1 2">
    <name type="scientific">Mytilus edulis</name>
    <name type="common">Blue mussel</name>
    <dbReference type="NCBI Taxonomy" id="6550"/>
    <lineage>
        <taxon>Eukaryota</taxon>
        <taxon>Metazoa</taxon>
        <taxon>Spiralia</taxon>
        <taxon>Lophotrochozoa</taxon>
        <taxon>Mollusca</taxon>
        <taxon>Bivalvia</taxon>
        <taxon>Autobranchia</taxon>
        <taxon>Pteriomorphia</taxon>
        <taxon>Mytilida</taxon>
        <taxon>Mytiloidea</taxon>
        <taxon>Mytilidae</taxon>
        <taxon>Mytilinae</taxon>
        <taxon>Mytilus</taxon>
    </lineage>
</organism>
<evidence type="ECO:0008006" key="3">
    <source>
        <dbReference type="Google" id="ProtNLM"/>
    </source>
</evidence>
<name>A0A8S3Q883_MYTED</name>
<dbReference type="PANTHER" id="PTHR46586">
    <property type="entry name" value="ANKYRIN REPEAT-CONTAINING PROTEIN"/>
    <property type="match status" value="1"/>
</dbReference>
<dbReference type="PANTHER" id="PTHR46586:SF3">
    <property type="entry name" value="ANKYRIN REPEAT-CONTAINING PROTEIN"/>
    <property type="match status" value="1"/>
</dbReference>
<keyword evidence="2" id="KW-1185">Reference proteome</keyword>
<proteinExistence type="predicted"/>
<dbReference type="EMBL" id="CAJPWZ010000369">
    <property type="protein sequence ID" value="CAG2191665.1"/>
    <property type="molecule type" value="Genomic_DNA"/>
</dbReference>
<accession>A0A8S3Q883</accession>
<dbReference type="Proteomes" id="UP000683360">
    <property type="component" value="Unassembled WGS sequence"/>
</dbReference>